<dbReference type="OrthoDB" id="2574774at2759"/>
<dbReference type="SUPFAM" id="SSF54695">
    <property type="entry name" value="POZ domain"/>
    <property type="match status" value="1"/>
</dbReference>
<evidence type="ECO:0000313" key="3">
    <source>
        <dbReference type="Proteomes" id="UP000092666"/>
    </source>
</evidence>
<dbReference type="Gene3D" id="3.30.710.10">
    <property type="entry name" value="Potassium Channel Kv1.1, Chain A"/>
    <property type="match status" value="1"/>
</dbReference>
<accession>A0A1B9GMJ9</accession>
<feature type="domain" description="BTB" evidence="1">
    <location>
        <begin position="18"/>
        <end position="82"/>
    </location>
</feature>
<dbReference type="Proteomes" id="UP000092666">
    <property type="component" value="Unassembled WGS sequence"/>
</dbReference>
<proteinExistence type="predicted"/>
<evidence type="ECO:0000313" key="2">
    <source>
        <dbReference type="EMBL" id="OCF32349.1"/>
    </source>
</evidence>
<dbReference type="AlphaFoldDB" id="A0A1B9GMJ9"/>
<dbReference type="PROSITE" id="PS50097">
    <property type="entry name" value="BTB"/>
    <property type="match status" value="1"/>
</dbReference>
<dbReference type="InterPro" id="IPR011333">
    <property type="entry name" value="SKP1/BTB/POZ_sf"/>
</dbReference>
<organism evidence="2 3">
    <name type="scientific">Kwoniella heveanensis BCC8398</name>
    <dbReference type="NCBI Taxonomy" id="1296120"/>
    <lineage>
        <taxon>Eukaryota</taxon>
        <taxon>Fungi</taxon>
        <taxon>Dikarya</taxon>
        <taxon>Basidiomycota</taxon>
        <taxon>Agaricomycotina</taxon>
        <taxon>Tremellomycetes</taxon>
        <taxon>Tremellales</taxon>
        <taxon>Cryptococcaceae</taxon>
        <taxon>Kwoniella</taxon>
    </lineage>
</organism>
<dbReference type="InterPro" id="IPR000210">
    <property type="entry name" value="BTB/POZ_dom"/>
</dbReference>
<reference evidence="2 3" key="1">
    <citation type="submission" date="2013-07" db="EMBL/GenBank/DDBJ databases">
        <title>The Genome Sequence of Cryptococcus heveanensis BCC8398.</title>
        <authorList>
            <consortium name="The Broad Institute Genome Sequencing Platform"/>
            <person name="Cuomo C."/>
            <person name="Litvintseva A."/>
            <person name="Chen Y."/>
            <person name="Heitman J."/>
            <person name="Sun S."/>
            <person name="Springer D."/>
            <person name="Dromer F."/>
            <person name="Young S.K."/>
            <person name="Zeng Q."/>
            <person name="Gargeya S."/>
            <person name="Fitzgerald M."/>
            <person name="Abouelleil A."/>
            <person name="Alvarado L."/>
            <person name="Berlin A.M."/>
            <person name="Chapman S.B."/>
            <person name="Dewar J."/>
            <person name="Goldberg J."/>
            <person name="Griggs A."/>
            <person name="Gujja S."/>
            <person name="Hansen M."/>
            <person name="Howarth C."/>
            <person name="Imamovic A."/>
            <person name="Larimer J."/>
            <person name="McCowan C."/>
            <person name="Murphy C."/>
            <person name="Pearson M."/>
            <person name="Priest M."/>
            <person name="Roberts A."/>
            <person name="Saif S."/>
            <person name="Shea T."/>
            <person name="Sykes S."/>
            <person name="Wortman J."/>
            <person name="Nusbaum C."/>
            <person name="Birren B."/>
        </authorList>
    </citation>
    <scope>NUCLEOTIDE SEQUENCE [LARGE SCALE GENOMIC DNA]</scope>
    <source>
        <strain evidence="2 3">BCC8398</strain>
    </source>
</reference>
<dbReference type="Pfam" id="PF00651">
    <property type="entry name" value="BTB"/>
    <property type="match status" value="1"/>
</dbReference>
<reference evidence="3" key="2">
    <citation type="submission" date="2013-12" db="EMBL/GenBank/DDBJ databases">
        <title>Evolution of pathogenesis and genome organization in the Tremellales.</title>
        <authorList>
            <person name="Cuomo C."/>
            <person name="Litvintseva A."/>
            <person name="Heitman J."/>
            <person name="Chen Y."/>
            <person name="Sun S."/>
            <person name="Springer D."/>
            <person name="Dromer F."/>
            <person name="Young S."/>
            <person name="Zeng Q."/>
            <person name="Chapman S."/>
            <person name="Gujja S."/>
            <person name="Saif S."/>
            <person name="Birren B."/>
        </authorList>
    </citation>
    <scope>NUCLEOTIDE SEQUENCE [LARGE SCALE GENOMIC DNA]</scope>
    <source>
        <strain evidence="3">BCC8398</strain>
    </source>
</reference>
<name>A0A1B9GMJ9_9TREE</name>
<gene>
    <name evidence="2" type="ORF">I316_06017</name>
</gene>
<protein>
    <recommendedName>
        <fullName evidence="1">BTB domain-containing protein</fullName>
    </recommendedName>
</protein>
<dbReference type="EMBL" id="KI669509">
    <property type="protein sequence ID" value="OCF32349.1"/>
    <property type="molecule type" value="Genomic_DNA"/>
</dbReference>
<keyword evidence="3" id="KW-1185">Reference proteome</keyword>
<sequence length="252" mass="28828">MSDDADLKFDEVYNDPDAELTLISSDGVAFRTHKYHLQSCSNVFRGMISDLSAADKDSSTITFTDSQIECASVLRLFLDVIRGNPPPMVHNILPAFRDCVSFCRKYECKPTVHILSHLATQFLLGPEIDPHYIYRIAALLDDVHLATAVIREKGSYFWSSELDLDPPQGWLTDAELKMRENPAEFVSPDRSRIMRVSTWPIWEVRHLPTLYLTALMKLEREESFEESKLPQTAESFKSIMLEWKRAHPGASF</sequence>
<evidence type="ECO:0000259" key="1">
    <source>
        <dbReference type="PROSITE" id="PS50097"/>
    </source>
</evidence>
<dbReference type="STRING" id="1296120.A0A1B9GMJ9"/>